<reference evidence="2" key="1">
    <citation type="submission" date="2020-03" db="EMBL/GenBank/DDBJ databases">
        <authorList>
            <person name="Weist P."/>
        </authorList>
    </citation>
    <scope>NUCLEOTIDE SEQUENCE</scope>
</reference>
<accession>A0A9N7V1B9</accession>
<dbReference type="AlphaFoldDB" id="A0A9N7V1B9"/>
<feature type="compositionally biased region" description="Polar residues" evidence="1">
    <location>
        <begin position="91"/>
        <end position="101"/>
    </location>
</feature>
<protein>
    <submittedName>
        <fullName evidence="2">Uncharacterized protein</fullName>
    </submittedName>
</protein>
<keyword evidence="3" id="KW-1185">Reference proteome</keyword>
<dbReference type="EMBL" id="CADEAL010002435">
    <property type="protein sequence ID" value="CAB1440317.1"/>
    <property type="molecule type" value="Genomic_DNA"/>
</dbReference>
<evidence type="ECO:0000313" key="3">
    <source>
        <dbReference type="Proteomes" id="UP001153269"/>
    </source>
</evidence>
<evidence type="ECO:0000256" key="1">
    <source>
        <dbReference type="SAM" id="MobiDB-lite"/>
    </source>
</evidence>
<sequence>MWLLGKRVKGRGNKRIDLAACGASTNLSVLSAITTGRTNSTHPPSWQQHPTSALHRPPPPQSHMLVLSQLTGPHSAASSSVSVTGPGSPSEASLCTGQPINTDEKYALHKAA</sequence>
<evidence type="ECO:0000313" key="2">
    <source>
        <dbReference type="EMBL" id="CAB1440317.1"/>
    </source>
</evidence>
<dbReference type="Proteomes" id="UP001153269">
    <property type="component" value="Unassembled WGS sequence"/>
</dbReference>
<feature type="region of interest" description="Disordered" evidence="1">
    <location>
        <begin position="35"/>
        <end position="112"/>
    </location>
</feature>
<gene>
    <name evidence="2" type="ORF">PLEPLA_LOCUS28083</name>
</gene>
<proteinExistence type="predicted"/>
<feature type="compositionally biased region" description="Basic and acidic residues" evidence="1">
    <location>
        <begin position="102"/>
        <end position="112"/>
    </location>
</feature>
<organism evidence="2 3">
    <name type="scientific">Pleuronectes platessa</name>
    <name type="common">European plaice</name>
    <dbReference type="NCBI Taxonomy" id="8262"/>
    <lineage>
        <taxon>Eukaryota</taxon>
        <taxon>Metazoa</taxon>
        <taxon>Chordata</taxon>
        <taxon>Craniata</taxon>
        <taxon>Vertebrata</taxon>
        <taxon>Euteleostomi</taxon>
        <taxon>Actinopterygii</taxon>
        <taxon>Neopterygii</taxon>
        <taxon>Teleostei</taxon>
        <taxon>Neoteleostei</taxon>
        <taxon>Acanthomorphata</taxon>
        <taxon>Carangaria</taxon>
        <taxon>Pleuronectiformes</taxon>
        <taxon>Pleuronectoidei</taxon>
        <taxon>Pleuronectidae</taxon>
        <taxon>Pleuronectes</taxon>
    </lineage>
</organism>
<feature type="compositionally biased region" description="Low complexity" evidence="1">
    <location>
        <begin position="75"/>
        <end position="90"/>
    </location>
</feature>
<name>A0A9N7V1B9_PLEPL</name>
<feature type="compositionally biased region" description="Polar residues" evidence="1">
    <location>
        <begin position="35"/>
        <end position="51"/>
    </location>
</feature>
<comment type="caution">
    <text evidence="2">The sequence shown here is derived from an EMBL/GenBank/DDBJ whole genome shotgun (WGS) entry which is preliminary data.</text>
</comment>